<gene>
    <name evidence="1" type="ORF">SAMN05216404_106146</name>
</gene>
<organism evidence="1 2">
    <name type="scientific">Nitrosospira multiformis</name>
    <dbReference type="NCBI Taxonomy" id="1231"/>
    <lineage>
        <taxon>Bacteria</taxon>
        <taxon>Pseudomonadati</taxon>
        <taxon>Pseudomonadota</taxon>
        <taxon>Betaproteobacteria</taxon>
        <taxon>Nitrosomonadales</taxon>
        <taxon>Nitrosomonadaceae</taxon>
        <taxon>Nitrosospira</taxon>
    </lineage>
</organism>
<sequence>MTILDSAQQTELEKPVARPVYFVEFQFSSETQYVCTADRTITWNGHDWLGFGIVGSISAIEESEGVESKALNFMLNIAQSAILALAVGDVEEYRGKPAKMYFCPLNESFQLVGTPQLCWRGIMDLVAVAVEGEEGRVTLKCETSAYGLKRQPSLRLNAAQHKRKYPNDKGFDYLNDLIANPTVWLSKKFQRSIN</sequence>
<dbReference type="Proteomes" id="UP000183898">
    <property type="component" value="Unassembled WGS sequence"/>
</dbReference>
<proteinExistence type="predicted"/>
<dbReference type="EMBL" id="FOCT01000006">
    <property type="protein sequence ID" value="SEN70717.1"/>
    <property type="molecule type" value="Genomic_DNA"/>
</dbReference>
<evidence type="ECO:0000313" key="1">
    <source>
        <dbReference type="EMBL" id="SEN70717.1"/>
    </source>
</evidence>
<evidence type="ECO:0000313" key="2">
    <source>
        <dbReference type="Proteomes" id="UP000183898"/>
    </source>
</evidence>
<dbReference type="AlphaFoldDB" id="A0A1H8IRU3"/>
<accession>A0A1H8IRU3</accession>
<protein>
    <submittedName>
        <fullName evidence="1">Uncharacterized protein</fullName>
    </submittedName>
</protein>
<reference evidence="1 2" key="1">
    <citation type="submission" date="2016-10" db="EMBL/GenBank/DDBJ databases">
        <authorList>
            <person name="de Groot N.N."/>
        </authorList>
    </citation>
    <scope>NUCLEOTIDE SEQUENCE [LARGE SCALE GENOMIC DNA]</scope>
    <source>
        <strain evidence="1 2">Nl18</strain>
    </source>
</reference>
<name>A0A1H8IRU3_9PROT</name>
<dbReference type="RefSeq" id="WP_074746295.1">
    <property type="nucleotide sequence ID" value="NZ_FOCT01000006.1"/>
</dbReference>